<dbReference type="EMBL" id="JAFREM010000013">
    <property type="protein sequence ID" value="MBO1306232.1"/>
    <property type="molecule type" value="Genomic_DNA"/>
</dbReference>
<protein>
    <submittedName>
        <fullName evidence="5">Cell wall protein</fullName>
    </submittedName>
</protein>
<keyword evidence="2" id="KW-0812">Transmembrane</keyword>
<comment type="caution">
    <text evidence="5">The sequence shown here is derived from an EMBL/GenBank/DDBJ whole genome shotgun (WGS) entry which is preliminary data.</text>
</comment>
<dbReference type="Proteomes" id="UP000664601">
    <property type="component" value="Unassembled WGS sequence"/>
</dbReference>
<evidence type="ECO:0000256" key="2">
    <source>
        <dbReference type="SAM" id="Phobius"/>
    </source>
</evidence>
<feature type="signal peptide" evidence="3">
    <location>
        <begin position="1"/>
        <end position="26"/>
    </location>
</feature>
<keyword evidence="2" id="KW-1133">Transmembrane helix</keyword>
<keyword evidence="6" id="KW-1185">Reference proteome</keyword>
<sequence length="233" mass="25077">MKKLTTFFLLLSLLTGFFLLPQNVSAEEGGFSITIQKYKLTEGVTLSDAVPEDGTKAEQVTDINGNQLDPLAGISYEIVRVSPMEGTSEFRPVEGVDAFSTTITTDAQGVAHVGNLTAGTYRVSEQPTDTLRNVMEPVTFELPLPQRTGEALSEVYLYPKSSIQVLPKSGGTEDPDGTPSKGTTTAAGNEANKRLPQTSGTLGTMQPLYLILVLILIMGAIGGYFMQSKKHHF</sequence>
<dbReference type="Pfam" id="PF17802">
    <property type="entry name" value="SpaA"/>
    <property type="match status" value="1"/>
</dbReference>
<evidence type="ECO:0000256" key="3">
    <source>
        <dbReference type="SAM" id="SignalP"/>
    </source>
</evidence>
<dbReference type="RefSeq" id="WP_207673162.1">
    <property type="nucleotide sequence ID" value="NZ_JAFREM010000013.1"/>
</dbReference>
<name>A0ABS3L9E5_9ENTE</name>
<organism evidence="5 6">
    <name type="scientific">Candidatus Enterococcus moelleringii</name>
    <dbReference type="NCBI Taxonomy" id="2815325"/>
    <lineage>
        <taxon>Bacteria</taxon>
        <taxon>Bacillati</taxon>
        <taxon>Bacillota</taxon>
        <taxon>Bacilli</taxon>
        <taxon>Lactobacillales</taxon>
        <taxon>Enterococcaceae</taxon>
        <taxon>Enterococcus</taxon>
    </lineage>
</organism>
<evidence type="ECO:0000313" key="5">
    <source>
        <dbReference type="EMBL" id="MBO1306232.1"/>
    </source>
</evidence>
<evidence type="ECO:0000256" key="1">
    <source>
        <dbReference type="SAM" id="MobiDB-lite"/>
    </source>
</evidence>
<accession>A0ABS3L9E5</accession>
<evidence type="ECO:0000313" key="6">
    <source>
        <dbReference type="Proteomes" id="UP000664601"/>
    </source>
</evidence>
<feature type="transmembrane region" description="Helical" evidence="2">
    <location>
        <begin position="208"/>
        <end position="226"/>
    </location>
</feature>
<dbReference type="InterPro" id="IPR041033">
    <property type="entry name" value="SpaA_PFL_dom_1"/>
</dbReference>
<dbReference type="InterPro" id="IPR013783">
    <property type="entry name" value="Ig-like_fold"/>
</dbReference>
<dbReference type="Gene3D" id="2.60.40.10">
    <property type="entry name" value="Immunoglobulins"/>
    <property type="match status" value="1"/>
</dbReference>
<feature type="region of interest" description="Disordered" evidence="1">
    <location>
        <begin position="166"/>
        <end position="199"/>
    </location>
</feature>
<proteinExistence type="predicted"/>
<reference evidence="5 6" key="1">
    <citation type="submission" date="2021-03" db="EMBL/GenBank/DDBJ databases">
        <title>Enterococcal diversity collection.</title>
        <authorList>
            <person name="Gilmore M.S."/>
            <person name="Schwartzman J."/>
            <person name="Van Tyne D."/>
            <person name="Martin M."/>
            <person name="Earl A.M."/>
            <person name="Manson A.L."/>
            <person name="Straub T."/>
            <person name="Salamzade R."/>
            <person name="Saavedra J."/>
            <person name="Lebreton F."/>
            <person name="Prichula J."/>
            <person name="Schaufler K."/>
            <person name="Gaca A."/>
            <person name="Sgardioli B."/>
            <person name="Wagenaar J."/>
            <person name="Strong T."/>
        </authorList>
    </citation>
    <scope>NUCLEOTIDE SEQUENCE [LARGE SCALE GENOMIC DNA]</scope>
    <source>
        <strain evidence="5 6">669A</strain>
    </source>
</reference>
<evidence type="ECO:0000259" key="4">
    <source>
        <dbReference type="Pfam" id="PF17802"/>
    </source>
</evidence>
<feature type="domain" description="SpaA-like prealbumin fold" evidence="4">
    <location>
        <begin position="60"/>
        <end position="126"/>
    </location>
</feature>
<keyword evidence="3" id="KW-0732">Signal</keyword>
<keyword evidence="2" id="KW-0472">Membrane</keyword>
<feature type="chain" id="PRO_5047447503" evidence="3">
    <location>
        <begin position="27"/>
        <end position="233"/>
    </location>
</feature>
<gene>
    <name evidence="5" type="ORF">JZO70_08680</name>
</gene>